<dbReference type="EMBL" id="JAUSTP010000077">
    <property type="protein sequence ID" value="MDQ0191650.1"/>
    <property type="molecule type" value="Genomic_DNA"/>
</dbReference>
<evidence type="ECO:0000313" key="2">
    <source>
        <dbReference type="EMBL" id="MDQ0191650.1"/>
    </source>
</evidence>
<protein>
    <recommendedName>
        <fullName evidence="1">DUF5348 domain-containing protein</fullName>
    </recommendedName>
</protein>
<comment type="caution">
    <text evidence="2">The sequence shown here is derived from an EMBL/GenBank/DDBJ whole genome shotgun (WGS) entry which is preliminary data.</text>
</comment>
<proteinExistence type="predicted"/>
<dbReference type="Pfam" id="PF17295">
    <property type="entry name" value="DUF5348"/>
    <property type="match status" value="1"/>
</dbReference>
<feature type="domain" description="DUF5348" evidence="1">
    <location>
        <begin position="3"/>
        <end position="76"/>
    </location>
</feature>
<dbReference type="RefSeq" id="WP_274454939.1">
    <property type="nucleotide sequence ID" value="NZ_CP067097.1"/>
</dbReference>
<organism evidence="2 3">
    <name type="scientific">Alicyclobacillus cycloheptanicus</name>
    <dbReference type="NCBI Taxonomy" id="1457"/>
    <lineage>
        <taxon>Bacteria</taxon>
        <taxon>Bacillati</taxon>
        <taxon>Bacillota</taxon>
        <taxon>Bacilli</taxon>
        <taxon>Bacillales</taxon>
        <taxon>Alicyclobacillaceae</taxon>
        <taxon>Alicyclobacillus</taxon>
    </lineage>
</organism>
<dbReference type="Proteomes" id="UP001232973">
    <property type="component" value="Unassembled WGS sequence"/>
</dbReference>
<accession>A0ABT9XMV6</accession>
<sequence length="80" mass="9898">MTGNLRFSSLRDRWYFADEQDEHDLHCGDPIEIEIGDRYYYARIEWCAEGWYAIFHEDDQRSDAFVLMRNRTYTARWIYF</sequence>
<evidence type="ECO:0000313" key="3">
    <source>
        <dbReference type="Proteomes" id="UP001232973"/>
    </source>
</evidence>
<evidence type="ECO:0000259" key="1">
    <source>
        <dbReference type="Pfam" id="PF17295"/>
    </source>
</evidence>
<name>A0ABT9XMV6_9BACL</name>
<keyword evidence="3" id="KW-1185">Reference proteome</keyword>
<dbReference type="Gene3D" id="2.40.10.390">
    <property type="match status" value="1"/>
</dbReference>
<dbReference type="InterPro" id="IPR035255">
    <property type="entry name" value="DUF5348"/>
</dbReference>
<reference evidence="2 3" key="1">
    <citation type="submission" date="2023-07" db="EMBL/GenBank/DDBJ databases">
        <title>Genomic Encyclopedia of Type Strains, Phase IV (KMG-IV): sequencing the most valuable type-strain genomes for metagenomic binning, comparative biology and taxonomic classification.</title>
        <authorList>
            <person name="Goeker M."/>
        </authorList>
    </citation>
    <scope>NUCLEOTIDE SEQUENCE [LARGE SCALE GENOMIC DNA]</scope>
    <source>
        <strain evidence="2 3">DSM 4006</strain>
    </source>
</reference>
<gene>
    <name evidence="2" type="ORF">J2S03_003524</name>
</gene>